<evidence type="ECO:0000256" key="4">
    <source>
        <dbReference type="ARBA" id="ARBA00022741"/>
    </source>
</evidence>
<evidence type="ECO:0000256" key="3">
    <source>
        <dbReference type="ARBA" id="ARBA00022679"/>
    </source>
</evidence>
<comment type="similarity">
    <text evidence="7">Belongs to the protein kinase superfamily. CAMK Ser/Thr protein kinase family. NPR/HAL subfamily. HAL5 sub-subfamily.</text>
</comment>
<dbReference type="PROSITE" id="PS00108">
    <property type="entry name" value="PROTEIN_KINASE_ST"/>
    <property type="match status" value="1"/>
</dbReference>
<feature type="domain" description="Protein kinase" evidence="11">
    <location>
        <begin position="387"/>
        <end position="689"/>
    </location>
</feature>
<evidence type="ECO:0000256" key="5">
    <source>
        <dbReference type="ARBA" id="ARBA00022777"/>
    </source>
</evidence>
<dbReference type="SUPFAM" id="SSF56112">
    <property type="entry name" value="Protein kinase-like (PK-like)"/>
    <property type="match status" value="1"/>
</dbReference>
<keyword evidence="2" id="KW-0723">Serine/threonine-protein kinase</keyword>
<comment type="catalytic activity">
    <reaction evidence="9">
        <text>L-seryl-[protein] + ATP = O-phospho-L-seryl-[protein] + ADP + H(+)</text>
        <dbReference type="Rhea" id="RHEA:17989"/>
        <dbReference type="Rhea" id="RHEA-COMP:9863"/>
        <dbReference type="Rhea" id="RHEA-COMP:11604"/>
        <dbReference type="ChEBI" id="CHEBI:15378"/>
        <dbReference type="ChEBI" id="CHEBI:29999"/>
        <dbReference type="ChEBI" id="CHEBI:30616"/>
        <dbReference type="ChEBI" id="CHEBI:83421"/>
        <dbReference type="ChEBI" id="CHEBI:456216"/>
        <dbReference type="EC" id="2.7.11.1"/>
    </reaction>
</comment>
<feature type="compositionally biased region" description="Basic and acidic residues" evidence="10">
    <location>
        <begin position="53"/>
        <end position="76"/>
    </location>
</feature>
<feature type="compositionally biased region" description="Basic and acidic residues" evidence="10">
    <location>
        <begin position="166"/>
        <end position="187"/>
    </location>
</feature>
<feature type="region of interest" description="Disordered" evidence="10">
    <location>
        <begin position="316"/>
        <end position="336"/>
    </location>
</feature>
<gene>
    <name evidence="12" type="ORF">LAMI_0G13190G</name>
</gene>
<dbReference type="AlphaFoldDB" id="A0A1G4KBS0"/>
<dbReference type="Gene3D" id="1.10.510.10">
    <property type="entry name" value="Transferase(Phosphotransferase) domain 1"/>
    <property type="match status" value="1"/>
</dbReference>
<dbReference type="SMART" id="SM00220">
    <property type="entry name" value="S_TKc"/>
    <property type="match status" value="1"/>
</dbReference>
<keyword evidence="5" id="KW-0418">Kinase</keyword>
<dbReference type="Proteomes" id="UP000191024">
    <property type="component" value="Chromosome G"/>
</dbReference>
<evidence type="ECO:0000256" key="2">
    <source>
        <dbReference type="ARBA" id="ARBA00022527"/>
    </source>
</evidence>
<keyword evidence="13" id="KW-1185">Reference proteome</keyword>
<dbReference type="GO" id="GO:0030003">
    <property type="term" value="P:intracellular monoatomic cation homeostasis"/>
    <property type="evidence" value="ECO:0007669"/>
    <property type="project" value="TreeGrafter"/>
</dbReference>
<dbReference type="GO" id="GO:0004674">
    <property type="term" value="F:protein serine/threonine kinase activity"/>
    <property type="evidence" value="ECO:0007669"/>
    <property type="project" value="UniProtKB-KW"/>
</dbReference>
<sequence length="703" mass="79093">MPQIISEEEKPEVDNELKRSRSFSQSIKGLFKPGSPTRKTGGPTDATNGAGKNSDRLKKLAVSKEQELGGKRHEAAQNRAGDGNRPKMNALKTHTGAFTSIKNHTGIPEFAGLSLSSHGQARNPKENSNGTSQESLVSGEEAAKKRNRKAIPIDAGNDDDSDGDESSSRRENTIDEELCKDPREVRRSQSLQRKGSFSRQDYRSRSMSLNSRYRSRSPTFSASNLTQHSERHSKLVVNTETFQLYEDGHHEHTLKVTPLVHDSQEDGHKGKPGFSLSGFFKSHKDGENLESALSLLPRSRYEFHKRLSRIWDEELGDENDDKDDAQAGKDIPTPVNPEAAIGVEELKLINKLSKRIHDTSAKSATPVTSGNAEVMAKKTYTLCEKYGKSIGVIGHGAYGTVKVVCKMIAPSEEERDITETYKVGNKLYYAVKELKPKGDEPKEKFGTRLTSEFIIGHSLSRGQNSKEGPSPNILRMLDLMQTNDGFVEVLEFCPSGDLYSLLSRASRSGSGLHPLETDCFMKQLLNGVQYMHDHGIAHCDLKPENLLFQPGGILKIADFGTSCVFQTAWEKQVHFQTGAVGSEPYVAPEEFIENREYDPRLVDCWSCGVIYCTMVLGHYLWKVPLLDKDSVYASFVEQIRTKKEYAVFEEMRHVSTDINRYRKSCLYNIFQWHPDRRISIDKLLQSPWMKRTRCCVFYKDHSR</sequence>
<dbReference type="InterPro" id="IPR008271">
    <property type="entry name" value="Ser/Thr_kinase_AS"/>
</dbReference>
<evidence type="ECO:0000256" key="1">
    <source>
        <dbReference type="ARBA" id="ARBA00012513"/>
    </source>
</evidence>
<dbReference type="STRING" id="1230905.A0A1G4KBS0"/>
<evidence type="ECO:0000256" key="10">
    <source>
        <dbReference type="SAM" id="MobiDB-lite"/>
    </source>
</evidence>
<evidence type="ECO:0000313" key="13">
    <source>
        <dbReference type="Proteomes" id="UP000191024"/>
    </source>
</evidence>
<dbReference type="Pfam" id="PF00069">
    <property type="entry name" value="Pkinase"/>
    <property type="match status" value="1"/>
</dbReference>
<reference evidence="12 13" key="1">
    <citation type="submission" date="2016-03" db="EMBL/GenBank/DDBJ databases">
        <authorList>
            <person name="Devillers H."/>
        </authorList>
    </citation>
    <scope>NUCLEOTIDE SEQUENCE [LARGE SCALE GENOMIC DNA]</scope>
    <source>
        <strain evidence="12">CBS 11717</strain>
    </source>
</reference>
<evidence type="ECO:0000256" key="8">
    <source>
        <dbReference type="ARBA" id="ARBA00047899"/>
    </source>
</evidence>
<dbReference type="EMBL" id="LT598469">
    <property type="protein sequence ID" value="SCV01701.1"/>
    <property type="molecule type" value="Genomic_DNA"/>
</dbReference>
<keyword evidence="3" id="KW-0808">Transferase</keyword>
<dbReference type="PANTHER" id="PTHR24343">
    <property type="entry name" value="SERINE/THREONINE KINASE"/>
    <property type="match status" value="1"/>
</dbReference>
<dbReference type="PANTHER" id="PTHR24343:SF43">
    <property type="entry name" value="SERINE_THREONINE-PROTEIN KINASE HAL5-RELATED"/>
    <property type="match status" value="1"/>
</dbReference>
<evidence type="ECO:0000256" key="9">
    <source>
        <dbReference type="ARBA" id="ARBA00048679"/>
    </source>
</evidence>
<accession>A0A1G4KBS0</accession>
<keyword evidence="4" id="KW-0547">Nucleotide-binding</keyword>
<evidence type="ECO:0000259" key="11">
    <source>
        <dbReference type="PROSITE" id="PS50011"/>
    </source>
</evidence>
<dbReference type="PROSITE" id="PS50011">
    <property type="entry name" value="PROTEIN_KINASE_DOM"/>
    <property type="match status" value="1"/>
</dbReference>
<feature type="region of interest" description="Disordered" evidence="10">
    <location>
        <begin position="1"/>
        <end position="227"/>
    </location>
</feature>
<keyword evidence="6" id="KW-0067">ATP-binding</keyword>
<dbReference type="GO" id="GO:0005829">
    <property type="term" value="C:cytosol"/>
    <property type="evidence" value="ECO:0007669"/>
    <property type="project" value="TreeGrafter"/>
</dbReference>
<proteinExistence type="inferred from homology"/>
<evidence type="ECO:0000256" key="6">
    <source>
        <dbReference type="ARBA" id="ARBA00022840"/>
    </source>
</evidence>
<feature type="compositionally biased region" description="Polar residues" evidence="10">
    <location>
        <begin position="188"/>
        <end position="227"/>
    </location>
</feature>
<dbReference type="InterPro" id="IPR000719">
    <property type="entry name" value="Prot_kinase_dom"/>
</dbReference>
<feature type="compositionally biased region" description="Polar residues" evidence="10">
    <location>
        <begin position="114"/>
        <end position="136"/>
    </location>
</feature>
<organism evidence="12 13">
    <name type="scientific">Lachancea mirantina</name>
    <dbReference type="NCBI Taxonomy" id="1230905"/>
    <lineage>
        <taxon>Eukaryota</taxon>
        <taxon>Fungi</taxon>
        <taxon>Dikarya</taxon>
        <taxon>Ascomycota</taxon>
        <taxon>Saccharomycotina</taxon>
        <taxon>Saccharomycetes</taxon>
        <taxon>Saccharomycetales</taxon>
        <taxon>Saccharomycetaceae</taxon>
        <taxon>Lachancea</taxon>
    </lineage>
</organism>
<protein>
    <recommendedName>
        <fullName evidence="1">non-specific serine/threonine protein kinase</fullName>
        <ecNumber evidence="1">2.7.11.1</ecNumber>
    </recommendedName>
</protein>
<evidence type="ECO:0000256" key="7">
    <source>
        <dbReference type="ARBA" id="ARBA00038505"/>
    </source>
</evidence>
<evidence type="ECO:0000313" key="12">
    <source>
        <dbReference type="EMBL" id="SCV01701.1"/>
    </source>
</evidence>
<comment type="catalytic activity">
    <reaction evidence="8">
        <text>L-threonyl-[protein] + ATP = O-phospho-L-threonyl-[protein] + ADP + H(+)</text>
        <dbReference type="Rhea" id="RHEA:46608"/>
        <dbReference type="Rhea" id="RHEA-COMP:11060"/>
        <dbReference type="Rhea" id="RHEA-COMP:11605"/>
        <dbReference type="ChEBI" id="CHEBI:15378"/>
        <dbReference type="ChEBI" id="CHEBI:30013"/>
        <dbReference type="ChEBI" id="CHEBI:30616"/>
        <dbReference type="ChEBI" id="CHEBI:61977"/>
        <dbReference type="ChEBI" id="CHEBI:456216"/>
        <dbReference type="EC" id="2.7.11.1"/>
    </reaction>
</comment>
<dbReference type="EC" id="2.7.11.1" evidence="1"/>
<dbReference type="OrthoDB" id="6513151at2759"/>
<name>A0A1G4KBS0_9SACH</name>
<dbReference type="GO" id="GO:0005524">
    <property type="term" value="F:ATP binding"/>
    <property type="evidence" value="ECO:0007669"/>
    <property type="project" value="UniProtKB-KW"/>
</dbReference>
<dbReference type="InterPro" id="IPR011009">
    <property type="entry name" value="Kinase-like_dom_sf"/>
</dbReference>
<feature type="compositionally biased region" description="Acidic residues" evidence="10">
    <location>
        <begin position="156"/>
        <end position="165"/>
    </location>
</feature>